<evidence type="ECO:0000313" key="3">
    <source>
        <dbReference type="Proteomes" id="UP000237105"/>
    </source>
</evidence>
<keyword evidence="3" id="KW-1185">Reference proteome</keyword>
<organism evidence="2 3">
    <name type="scientific">Parasponia andersonii</name>
    <name type="common">Sponia andersonii</name>
    <dbReference type="NCBI Taxonomy" id="3476"/>
    <lineage>
        <taxon>Eukaryota</taxon>
        <taxon>Viridiplantae</taxon>
        <taxon>Streptophyta</taxon>
        <taxon>Embryophyta</taxon>
        <taxon>Tracheophyta</taxon>
        <taxon>Spermatophyta</taxon>
        <taxon>Magnoliopsida</taxon>
        <taxon>eudicotyledons</taxon>
        <taxon>Gunneridae</taxon>
        <taxon>Pentapetalae</taxon>
        <taxon>rosids</taxon>
        <taxon>fabids</taxon>
        <taxon>Rosales</taxon>
        <taxon>Cannabaceae</taxon>
        <taxon>Parasponia</taxon>
    </lineage>
</organism>
<dbReference type="EMBL" id="JXTB01000003">
    <property type="protein sequence ID" value="PON79598.1"/>
    <property type="molecule type" value="Genomic_DNA"/>
</dbReference>
<keyword evidence="1" id="KW-0812">Transmembrane</keyword>
<sequence>MGFHVVEAELEFDQGKKMACFITVFLLPSSIGGFWLCLVARFASHILEETYSVNTFCQMLLEQVEIAHQVLYFAEFSCWSSPSGSGMDDRKACLRFGRHLQ</sequence>
<dbReference type="Proteomes" id="UP000237105">
    <property type="component" value="Unassembled WGS sequence"/>
</dbReference>
<protein>
    <submittedName>
        <fullName evidence="2">Uncharacterized protein</fullName>
    </submittedName>
</protein>
<keyword evidence="1" id="KW-1133">Transmembrane helix</keyword>
<dbReference type="AlphaFoldDB" id="A0A2P5E251"/>
<gene>
    <name evidence="2" type="ORF">PanWU01x14_008300</name>
</gene>
<comment type="caution">
    <text evidence="2">The sequence shown here is derived from an EMBL/GenBank/DDBJ whole genome shotgun (WGS) entry which is preliminary data.</text>
</comment>
<keyword evidence="1" id="KW-0472">Membrane</keyword>
<reference evidence="3" key="1">
    <citation type="submission" date="2016-06" db="EMBL/GenBank/DDBJ databases">
        <title>Parallel loss of symbiosis genes in relatives of nitrogen-fixing non-legume Parasponia.</title>
        <authorList>
            <person name="Van Velzen R."/>
            <person name="Holmer R."/>
            <person name="Bu F."/>
            <person name="Rutten L."/>
            <person name="Van Zeijl A."/>
            <person name="Liu W."/>
            <person name="Santuari L."/>
            <person name="Cao Q."/>
            <person name="Sharma T."/>
            <person name="Shen D."/>
            <person name="Roswanjaya Y."/>
            <person name="Wardhani T."/>
            <person name="Kalhor M.S."/>
            <person name="Jansen J."/>
            <person name="Van den Hoogen J."/>
            <person name="Gungor B."/>
            <person name="Hartog M."/>
            <person name="Hontelez J."/>
            <person name="Verver J."/>
            <person name="Yang W.-C."/>
            <person name="Schijlen E."/>
            <person name="Repin R."/>
            <person name="Schilthuizen M."/>
            <person name="Schranz E."/>
            <person name="Heidstra R."/>
            <person name="Miyata K."/>
            <person name="Fedorova E."/>
            <person name="Kohlen W."/>
            <person name="Bisseling T."/>
            <person name="Smit S."/>
            <person name="Geurts R."/>
        </authorList>
    </citation>
    <scope>NUCLEOTIDE SEQUENCE [LARGE SCALE GENOMIC DNA]</scope>
    <source>
        <strain evidence="3">cv. WU1-14</strain>
    </source>
</reference>
<name>A0A2P5E251_PARAD</name>
<feature type="transmembrane region" description="Helical" evidence="1">
    <location>
        <begin position="20"/>
        <end position="43"/>
    </location>
</feature>
<evidence type="ECO:0000256" key="1">
    <source>
        <dbReference type="SAM" id="Phobius"/>
    </source>
</evidence>
<accession>A0A2P5E251</accession>
<evidence type="ECO:0000313" key="2">
    <source>
        <dbReference type="EMBL" id="PON79598.1"/>
    </source>
</evidence>
<proteinExistence type="predicted"/>